<dbReference type="EMBL" id="HE797028">
    <property type="protein sequence ID" value="CCM01351.1"/>
    <property type="molecule type" value="Genomic_DNA"/>
</dbReference>
<evidence type="ECO:0000313" key="3">
    <source>
        <dbReference type="Proteomes" id="UP000006352"/>
    </source>
</evidence>
<feature type="compositionally biased region" description="Polar residues" evidence="1">
    <location>
        <begin position="46"/>
        <end position="56"/>
    </location>
</feature>
<dbReference type="Proteomes" id="UP000006352">
    <property type="component" value="Unassembled WGS sequence"/>
</dbReference>
<feature type="region of interest" description="Disordered" evidence="1">
    <location>
        <begin position="1"/>
        <end position="62"/>
    </location>
</feature>
<dbReference type="GeneID" id="24096262"/>
<feature type="region of interest" description="Disordered" evidence="1">
    <location>
        <begin position="80"/>
        <end position="106"/>
    </location>
</feature>
<evidence type="ECO:0000313" key="2">
    <source>
        <dbReference type="EMBL" id="CCM01351.1"/>
    </source>
</evidence>
<sequence length="238" mass="26062">MSHSHSRSYSTGVPNAEDSTPQRTVGRPHAAGGTEGPRFSPYPAPSGTSRAASRTHTPVHEDEMIRTSIFDIFTRDPHAAVSDQGLPNPAQDPNAMWGDDEGDLSDLTGDKQNSNAVSCAETPVPVPNTREYFLTQQYTTFRAREVDEEDPNWKYTAEDLITAMRDSLENMTIAVTTNWRQLRQTVAQDVEDLNPDALNLKWRSIVAAMGSLQISINDIVGVDVALQNPALSVKGPVD</sequence>
<dbReference type="InParanoid" id="J4I9L1"/>
<organism evidence="2 3">
    <name type="scientific">Fibroporia radiculosa</name>
    <dbReference type="NCBI Taxonomy" id="599839"/>
    <lineage>
        <taxon>Eukaryota</taxon>
        <taxon>Fungi</taxon>
        <taxon>Dikarya</taxon>
        <taxon>Basidiomycota</taxon>
        <taxon>Agaricomycotina</taxon>
        <taxon>Agaricomycetes</taxon>
        <taxon>Polyporales</taxon>
        <taxon>Fibroporiaceae</taxon>
        <taxon>Fibroporia</taxon>
    </lineage>
</organism>
<dbReference type="AlphaFoldDB" id="J4I9L1"/>
<keyword evidence="3" id="KW-1185">Reference proteome</keyword>
<dbReference type="RefSeq" id="XP_012180634.1">
    <property type="nucleotide sequence ID" value="XM_012325244.1"/>
</dbReference>
<accession>J4I9L1</accession>
<evidence type="ECO:0000256" key="1">
    <source>
        <dbReference type="SAM" id="MobiDB-lite"/>
    </source>
</evidence>
<feature type="compositionally biased region" description="Polar residues" evidence="1">
    <location>
        <begin position="7"/>
        <end position="23"/>
    </location>
</feature>
<proteinExistence type="predicted"/>
<dbReference type="HOGENOM" id="CLU_075106_0_0_1"/>
<name>J4I9L1_9APHY</name>
<reference evidence="2 3" key="1">
    <citation type="journal article" date="2012" name="Appl. Environ. Microbiol.">
        <title>Short-read sequencing for genomic analysis of the brown rot fungus Fibroporia radiculosa.</title>
        <authorList>
            <person name="Tang J.D."/>
            <person name="Perkins A.D."/>
            <person name="Sonstegard T.S."/>
            <person name="Schroeder S.G."/>
            <person name="Burgess S.C."/>
            <person name="Diehl S.V."/>
        </authorList>
    </citation>
    <scope>NUCLEOTIDE SEQUENCE [LARGE SCALE GENOMIC DNA]</scope>
    <source>
        <strain evidence="2 3">TFFH 294</strain>
    </source>
</reference>
<protein>
    <submittedName>
        <fullName evidence="2">Uncharacterized protein</fullName>
    </submittedName>
</protein>
<gene>
    <name evidence="2" type="ORF">FIBRA_03401</name>
</gene>